<organism evidence="11 12">
    <name type="scientific">Apteryx owenii</name>
    <name type="common">Little spotted kiwi</name>
    <dbReference type="NCBI Taxonomy" id="8824"/>
    <lineage>
        <taxon>Eukaryota</taxon>
        <taxon>Metazoa</taxon>
        <taxon>Chordata</taxon>
        <taxon>Craniata</taxon>
        <taxon>Vertebrata</taxon>
        <taxon>Euteleostomi</taxon>
        <taxon>Archelosauria</taxon>
        <taxon>Archosauria</taxon>
        <taxon>Dinosauria</taxon>
        <taxon>Saurischia</taxon>
        <taxon>Theropoda</taxon>
        <taxon>Coelurosauria</taxon>
        <taxon>Aves</taxon>
        <taxon>Palaeognathae</taxon>
        <taxon>Apterygiformes</taxon>
        <taxon>Apterygidae</taxon>
        <taxon>Apteryx</taxon>
    </lineage>
</organism>
<keyword evidence="6" id="KW-0863">Zinc-finger</keyword>
<evidence type="ECO:0000256" key="9">
    <source>
        <dbReference type="SAM" id="MobiDB-lite"/>
    </source>
</evidence>
<keyword evidence="8" id="KW-0862">Zinc</keyword>
<dbReference type="InterPro" id="IPR052297">
    <property type="entry name" value="RING-CH-type_E3_ubiq-ligase"/>
</dbReference>
<feature type="region of interest" description="Disordered" evidence="9">
    <location>
        <begin position="255"/>
        <end position="279"/>
    </location>
</feature>
<dbReference type="Gene3D" id="3.30.40.10">
    <property type="entry name" value="Zinc/RING finger domain, C3HC4 (zinc finger)"/>
    <property type="match status" value="1"/>
</dbReference>
<protein>
    <recommendedName>
        <fullName evidence="3">RING-type E3 ubiquitin transferase</fullName>
        <ecNumber evidence="3">2.3.2.27</ecNumber>
    </recommendedName>
</protein>
<evidence type="ECO:0000256" key="6">
    <source>
        <dbReference type="ARBA" id="ARBA00022771"/>
    </source>
</evidence>
<keyword evidence="4" id="KW-0808">Transferase</keyword>
<feature type="compositionally biased region" description="Basic and acidic residues" evidence="9">
    <location>
        <begin position="164"/>
        <end position="176"/>
    </location>
</feature>
<comment type="catalytic activity">
    <reaction evidence="1">
        <text>S-ubiquitinyl-[E2 ubiquitin-conjugating enzyme]-L-cysteine + [acceptor protein]-L-lysine = [E2 ubiquitin-conjugating enzyme]-L-cysteine + N(6)-ubiquitinyl-[acceptor protein]-L-lysine.</text>
        <dbReference type="EC" id="2.3.2.27"/>
    </reaction>
</comment>
<evidence type="ECO:0000256" key="7">
    <source>
        <dbReference type="ARBA" id="ARBA00022786"/>
    </source>
</evidence>
<dbReference type="GO" id="GO:0008270">
    <property type="term" value="F:zinc ion binding"/>
    <property type="evidence" value="ECO:0007669"/>
    <property type="project" value="UniProtKB-KW"/>
</dbReference>
<accession>A0A8B9Q6B3</accession>
<dbReference type="Pfam" id="PF12906">
    <property type="entry name" value="RINGv"/>
    <property type="match status" value="1"/>
</dbReference>
<feature type="domain" description="RING-CH-type" evidence="10">
    <location>
        <begin position="413"/>
        <end position="483"/>
    </location>
</feature>
<dbReference type="InterPro" id="IPR011016">
    <property type="entry name" value="Znf_RING-CH"/>
</dbReference>
<feature type="region of interest" description="Disordered" evidence="9">
    <location>
        <begin position="1"/>
        <end position="56"/>
    </location>
</feature>
<evidence type="ECO:0000256" key="8">
    <source>
        <dbReference type="ARBA" id="ARBA00022833"/>
    </source>
</evidence>
<evidence type="ECO:0000313" key="12">
    <source>
        <dbReference type="Proteomes" id="UP000694424"/>
    </source>
</evidence>
<reference evidence="11" key="1">
    <citation type="submission" date="2025-08" db="UniProtKB">
        <authorList>
            <consortium name="Ensembl"/>
        </authorList>
    </citation>
    <scope>IDENTIFICATION</scope>
</reference>
<name>A0A8B9Q6B3_APTOW</name>
<keyword evidence="7" id="KW-0833">Ubl conjugation pathway</keyword>
<dbReference type="InterPro" id="IPR013083">
    <property type="entry name" value="Znf_RING/FYVE/PHD"/>
</dbReference>
<evidence type="ECO:0000256" key="3">
    <source>
        <dbReference type="ARBA" id="ARBA00012483"/>
    </source>
</evidence>
<keyword evidence="5" id="KW-0479">Metal-binding</keyword>
<dbReference type="Proteomes" id="UP000694424">
    <property type="component" value="Unplaced"/>
</dbReference>
<evidence type="ECO:0000313" key="11">
    <source>
        <dbReference type="Ensembl" id="ENSAOWP00000023063.1"/>
    </source>
</evidence>
<feature type="compositionally biased region" description="Low complexity" evidence="9">
    <location>
        <begin position="266"/>
        <end position="277"/>
    </location>
</feature>
<feature type="compositionally biased region" description="Polar residues" evidence="9">
    <location>
        <begin position="194"/>
        <end position="211"/>
    </location>
</feature>
<feature type="compositionally biased region" description="Polar residues" evidence="9">
    <location>
        <begin position="255"/>
        <end position="265"/>
    </location>
</feature>
<dbReference type="Ensembl" id="ENSAOWT00000026130.1">
    <property type="protein sequence ID" value="ENSAOWP00000023063.1"/>
    <property type="gene ID" value="ENSAOWG00000015569.1"/>
</dbReference>
<evidence type="ECO:0000256" key="2">
    <source>
        <dbReference type="ARBA" id="ARBA00004906"/>
    </source>
</evidence>
<feature type="compositionally biased region" description="Polar residues" evidence="9">
    <location>
        <begin position="1"/>
        <end position="11"/>
    </location>
</feature>
<sequence>GRKSLIQSSKLNLDHRALERKSKIGSVPAQAQAQPSTSTSQETSVSSTTNRQSGLSLLHHKRASFRSRGKNFFSIQHLNMKDSHEEMEETKDANQLEKESLSLNASHFPSTLGQSHRSGEISLAQGERHSLEEGTDDKTTSSRWGKSSHWLLRKKKLTVSAAEPQRRKSRDSDKLYTPDGNYIKDANHSELENRPTNSSLPKRYSNASSTDKASAHNYCKEWHFDEHNQKRYGGSVASSTSTVPVPLHCALNSQGSLTQSAQRPESSTNRSSATVSSQTLNLDGSSKFSMRTPLCLLQNRDSLSTPGSFDFSPPLCSIPEDSSLLEDSINSSFNTSSPSSASHNRASLHNSLSSLSLDSASPSLFQTRFPPDLQAASALHDQLPFALLAAFTLQKSKEVFAFLLCLNSLLAEDSGEEGDRCRICQIAGGSPTNPLLEPCGCVGSLQFVHEKCLKKWLEAKIKSGADLEAVRTCELCKQSLTLDLDDFNLNEYYRNHHYSQAQNELTDLYLVLLSNVWELMNQSYNPATRNRVRKVTKTTGLPVTL</sequence>
<dbReference type="EC" id="2.3.2.27" evidence="3"/>
<comment type="pathway">
    <text evidence="2">Protein modification; protein ubiquitination.</text>
</comment>
<reference evidence="11" key="2">
    <citation type="submission" date="2025-09" db="UniProtKB">
        <authorList>
            <consortium name="Ensembl"/>
        </authorList>
    </citation>
    <scope>IDENTIFICATION</scope>
</reference>
<dbReference type="SMART" id="SM00744">
    <property type="entry name" value="RINGv"/>
    <property type="match status" value="1"/>
</dbReference>
<evidence type="ECO:0000259" key="10">
    <source>
        <dbReference type="PROSITE" id="PS51292"/>
    </source>
</evidence>
<feature type="compositionally biased region" description="Low complexity" evidence="9">
    <location>
        <begin position="26"/>
        <end position="49"/>
    </location>
</feature>
<dbReference type="PROSITE" id="PS51292">
    <property type="entry name" value="ZF_RING_CH"/>
    <property type="match status" value="1"/>
</dbReference>
<evidence type="ECO:0000256" key="5">
    <source>
        <dbReference type="ARBA" id="ARBA00022723"/>
    </source>
</evidence>
<dbReference type="AlphaFoldDB" id="A0A8B9Q6B3"/>
<feature type="region of interest" description="Disordered" evidence="9">
    <location>
        <begin position="126"/>
        <end position="146"/>
    </location>
</feature>
<keyword evidence="12" id="KW-1185">Reference proteome</keyword>
<dbReference type="SUPFAM" id="SSF57850">
    <property type="entry name" value="RING/U-box"/>
    <property type="match status" value="1"/>
</dbReference>
<feature type="compositionally biased region" description="Basic and acidic residues" evidence="9">
    <location>
        <begin position="126"/>
        <end position="140"/>
    </location>
</feature>
<dbReference type="GO" id="GO:0061630">
    <property type="term" value="F:ubiquitin protein ligase activity"/>
    <property type="evidence" value="ECO:0007669"/>
    <property type="project" value="UniProtKB-EC"/>
</dbReference>
<dbReference type="PANTHER" id="PTHR14471:SF5">
    <property type="entry name" value="E3 UBIQUITIN-PROTEIN LIGASE MARCHF10-RELATED"/>
    <property type="match status" value="1"/>
</dbReference>
<evidence type="ECO:0000256" key="4">
    <source>
        <dbReference type="ARBA" id="ARBA00022679"/>
    </source>
</evidence>
<feature type="compositionally biased region" description="Basic and acidic residues" evidence="9">
    <location>
        <begin position="12"/>
        <end position="22"/>
    </location>
</feature>
<feature type="region of interest" description="Disordered" evidence="9">
    <location>
        <begin position="158"/>
        <end position="211"/>
    </location>
</feature>
<evidence type="ECO:0000256" key="1">
    <source>
        <dbReference type="ARBA" id="ARBA00000900"/>
    </source>
</evidence>
<dbReference type="PANTHER" id="PTHR14471">
    <property type="entry name" value="MARCH7/10 E3 UBIQUITIN PROTEIN LIGASE FAMILY MEMBER"/>
    <property type="match status" value="1"/>
</dbReference>
<proteinExistence type="predicted"/>